<dbReference type="SUPFAM" id="SSF50370">
    <property type="entry name" value="Ricin B-like lectins"/>
    <property type="match status" value="1"/>
</dbReference>
<reference evidence="2 3" key="1">
    <citation type="submission" date="2024-02" db="EMBL/GenBank/DDBJ databases">
        <title>Full genome sequence of Nocardioides kribbensis.</title>
        <authorList>
            <person name="Poletto B.L."/>
            <person name="Silva G."/>
            <person name="Galante D."/>
            <person name="Campos K.R."/>
            <person name="Santos M.B.N."/>
            <person name="Sacchi C.T."/>
        </authorList>
    </citation>
    <scope>NUCLEOTIDE SEQUENCE [LARGE SCALE GENOMIC DNA]</scope>
    <source>
        <strain evidence="2 3">O4R</strain>
    </source>
</reference>
<dbReference type="CDD" id="cd00161">
    <property type="entry name" value="beta-trefoil_Ricin-like"/>
    <property type="match status" value="1"/>
</dbReference>
<dbReference type="Proteomes" id="UP001482520">
    <property type="component" value="Unassembled WGS sequence"/>
</dbReference>
<name>A0ABV1P1D7_9ACTN</name>
<dbReference type="Gene3D" id="3.20.20.80">
    <property type="entry name" value="Glycosidases"/>
    <property type="match status" value="1"/>
</dbReference>
<dbReference type="PROSITE" id="PS50231">
    <property type="entry name" value="RICIN_B_LECTIN"/>
    <property type="match status" value="1"/>
</dbReference>
<protein>
    <submittedName>
        <fullName evidence="2">RICIN domain-containing protein</fullName>
    </submittedName>
</protein>
<dbReference type="EMBL" id="JBEGDP010000019">
    <property type="protein sequence ID" value="MEQ7848591.1"/>
    <property type="molecule type" value="Genomic_DNA"/>
</dbReference>
<dbReference type="RefSeq" id="WP_349805175.1">
    <property type="nucleotide sequence ID" value="NZ_JBEGDP010000019.1"/>
</dbReference>
<dbReference type="SMART" id="SM00458">
    <property type="entry name" value="RICIN"/>
    <property type="match status" value="1"/>
</dbReference>
<comment type="caution">
    <text evidence="2">The sequence shown here is derived from an EMBL/GenBank/DDBJ whole genome shotgun (WGS) entry which is preliminary data.</text>
</comment>
<dbReference type="Gene3D" id="2.60.120.260">
    <property type="entry name" value="Galactose-binding domain-like"/>
    <property type="match status" value="1"/>
</dbReference>
<dbReference type="Pfam" id="PF07532">
    <property type="entry name" value="Big_4"/>
    <property type="match status" value="2"/>
</dbReference>
<dbReference type="InterPro" id="IPR011081">
    <property type="entry name" value="Big_4"/>
</dbReference>
<accession>A0ABV1P1D7</accession>
<dbReference type="InterPro" id="IPR000772">
    <property type="entry name" value="Ricin_B_lectin"/>
</dbReference>
<dbReference type="SUPFAM" id="SSF49785">
    <property type="entry name" value="Galactose-binding domain-like"/>
    <property type="match status" value="1"/>
</dbReference>
<dbReference type="SUPFAM" id="SSF51445">
    <property type="entry name" value="(Trans)glycosidases"/>
    <property type="match status" value="1"/>
</dbReference>
<dbReference type="InterPro" id="IPR017853">
    <property type="entry name" value="GH"/>
</dbReference>
<dbReference type="InterPro" id="IPR039743">
    <property type="entry name" value="6GAL/EXGAL"/>
</dbReference>
<evidence type="ECO:0000313" key="2">
    <source>
        <dbReference type="EMBL" id="MEQ7848591.1"/>
    </source>
</evidence>
<dbReference type="Gene3D" id="2.80.10.50">
    <property type="match status" value="1"/>
</dbReference>
<dbReference type="PANTHER" id="PTHR42767:SF1">
    <property type="entry name" value="ENDO-BETA-1,6-GALACTANASE-LIKE DOMAIN-CONTAINING PROTEIN"/>
    <property type="match status" value="1"/>
</dbReference>
<evidence type="ECO:0000259" key="1">
    <source>
        <dbReference type="SMART" id="SM00458"/>
    </source>
</evidence>
<gene>
    <name evidence="2" type="ORF">V6R90_15015</name>
</gene>
<proteinExistence type="predicted"/>
<feature type="domain" description="Ricin B lectin" evidence="1">
    <location>
        <begin position="392"/>
        <end position="529"/>
    </location>
</feature>
<dbReference type="Pfam" id="PF14200">
    <property type="entry name" value="RicinB_lectin_2"/>
    <property type="match status" value="1"/>
</dbReference>
<dbReference type="Gene3D" id="2.60.40.1180">
    <property type="entry name" value="Golgi alpha-mannosidase II"/>
    <property type="match status" value="1"/>
</dbReference>
<dbReference type="Pfam" id="PF14587">
    <property type="entry name" value="Glyco_hydr_30_2"/>
    <property type="match status" value="1"/>
</dbReference>
<dbReference type="PANTHER" id="PTHR42767">
    <property type="entry name" value="ENDO-BETA-1,6-GALACTANASE"/>
    <property type="match status" value="1"/>
</dbReference>
<evidence type="ECO:0000313" key="3">
    <source>
        <dbReference type="Proteomes" id="UP001482520"/>
    </source>
</evidence>
<keyword evidence="3" id="KW-1185">Reference proteome</keyword>
<dbReference type="InterPro" id="IPR013780">
    <property type="entry name" value="Glyco_hydro_b"/>
</dbReference>
<sequence>MKADITHWEAFNNSPPWFQTVSGYVSGGFDPSAEQIRADTVDDFAAYLVGAMERLEAAHGITFDTVDPLNEPNTPYWGTQLGADGQPTGGRQEGAHAGPAMQARVITALEEALAASDLDTPISAMDETNPGTFVRNWYAYDQPTQDLVEQLNVHTYGTGQRTSARDLAKGEGKPLWMSEVEGSWGAGQSFTDMAPGLEMVERITDDLRELEPDAWVFWQPVEDLKNMEPGGESAAGANWGSIQLDFDCGDGDVLVRDPAAPPAEGTCRIKTNTKFDTVRNYTHYIEPGDRLVATDSTDSTAALTDEGVTVVHVNDSDAARDVTLDLAKFASVPDGATVTPVVTSTAGALRTGAPTAVRDGEATLRLPARSVTTLLVSDVSGVAEDAALVQEDHVYRLRGVQSGKSLAPAATGSGVVIRTDSASAPDQVWRLRPLADSVSNRQRYTLGTGDGELLLAAGADDPTLVAADAGSTPAESAQWMLSTTGDGTYTVVNAGTGQLLDVPGGATADGTRVAFYTPTSGDNQRWRILDETVQGVRPTAVVTPVGVAPSLPATVTGIYAGGDRDGLPVVWDLPADSAWQQPGTVVVPGTVTTSDGQRLTTTAEVTVETLVSTRPARAATYVGQAPTLPTTVTAVGESGATVERSVTWEAAPAGAFDRTGVVELEGVADAGAGRTLPATVAVRVTEPVPGVVPTPEGTTVAATFTEPGYGTAGLLDGDLGDKAWSNWRSSAKNTSGTLTLTFPAARTLTGLRGVFFKDGASDSYPASVRVEVPTGDGGWRQVGETTTMAAGLASPVVTVSFPGVEVDRARLVMTARDNTHLTMSELQVLGQVAAEGSDAGLAELRVAGTPLPGFDPARESYTVTSTQVQQVAARAADPFATVEVQQAGDGRTARVVVTSEDGSATRTYAVTFQAPGTDPEPVLLDGFEEPGRLDGAWVGSTSRADYRVTPRGLRVGRGGPILHTGSRQGADQQAAVTLERVAPGARSLGLLLEAQGQDGFRRGLAVTWNPQTQRVRLAVKRSVASAWTRSVGPRVDLAEGDVLGARTVGDRVEVLRDGVVVATFVLEGRDATAFVGRGGHVGIWAQRATGSVLDDLVVGPETGSQE</sequence>
<organism evidence="2 3">
    <name type="scientific">Nocardioides kribbensis</name>
    <dbReference type="NCBI Taxonomy" id="305517"/>
    <lineage>
        <taxon>Bacteria</taxon>
        <taxon>Bacillati</taxon>
        <taxon>Actinomycetota</taxon>
        <taxon>Actinomycetes</taxon>
        <taxon>Propionibacteriales</taxon>
        <taxon>Nocardioidaceae</taxon>
        <taxon>Nocardioides</taxon>
    </lineage>
</organism>
<dbReference type="InterPro" id="IPR039514">
    <property type="entry name" value="6GAL-like"/>
</dbReference>
<dbReference type="InterPro" id="IPR008979">
    <property type="entry name" value="Galactose-bd-like_sf"/>
</dbReference>
<dbReference type="InterPro" id="IPR035992">
    <property type="entry name" value="Ricin_B-like_lectins"/>
</dbReference>